<evidence type="ECO:0000256" key="3">
    <source>
        <dbReference type="ARBA" id="ARBA00022844"/>
    </source>
</evidence>
<dbReference type="GO" id="GO:0019028">
    <property type="term" value="C:viral capsid"/>
    <property type="evidence" value="ECO:0007669"/>
    <property type="project" value="UniProtKB-KW"/>
</dbReference>
<feature type="non-terminal residue" evidence="4">
    <location>
        <position position="1"/>
    </location>
</feature>
<keyword evidence="3" id="KW-0946">Virion</keyword>
<evidence type="ECO:0000256" key="1">
    <source>
        <dbReference type="ARBA" id="ARBA00004328"/>
    </source>
</evidence>
<dbReference type="InterPro" id="IPR036417">
    <property type="entry name" value="TMV-like_coat_sf"/>
</dbReference>
<reference evidence="4" key="1">
    <citation type="journal article" date="2015" name="Plant Pathol.">
        <title>Characterisation of the first two viruses described from wild populations of hammer orchids (Drakaea spp.) in Australia.</title>
        <authorList>
            <person name="Ong J.W.L."/>
            <person name="Phillips R.D."/>
            <person name="Dixon K.W."/>
            <person name="Jones M.G.K."/>
            <person name="Wylie S.J."/>
        </authorList>
    </citation>
    <scope>NUCLEOTIDE SEQUENCE [LARGE SCALE GENOMIC DNA]</scope>
    <source>
        <strain evidence="4">Canning Mills</strain>
    </source>
</reference>
<keyword evidence="2 4" id="KW-0167">Capsid protein</keyword>
<accession>A0A0F7KLB0</accession>
<dbReference type="GeneID" id="41324506"/>
<keyword evidence="5" id="KW-1185">Reference proteome</keyword>
<comment type="subcellular location">
    <subcellularLocation>
        <location evidence="1">Virion</location>
    </subcellularLocation>
</comment>
<organism evidence="4 5">
    <name type="scientific">Drakaea virus A</name>
    <dbReference type="NCBI Taxonomy" id="1647805"/>
    <lineage>
        <taxon>Viruses</taxon>
        <taxon>Riboviria</taxon>
        <taxon>Orthornavirae</taxon>
        <taxon>Kitrinoviricota</taxon>
        <taxon>Alsuviricetes</taxon>
        <taxon>Martellivirales</taxon>
        <taxon>Virgaviridae</taxon>
        <taxon>Goravirus</taxon>
        <taxon>Goravirus drakeae</taxon>
    </lineage>
</organism>
<evidence type="ECO:0000313" key="5">
    <source>
        <dbReference type="Proteomes" id="UP000234981"/>
    </source>
</evidence>
<dbReference type="Pfam" id="PF00721">
    <property type="entry name" value="TMV_coat"/>
    <property type="match status" value="1"/>
</dbReference>
<gene>
    <name evidence="4" type="primary">ORF1</name>
</gene>
<dbReference type="InterPro" id="IPR001337">
    <property type="entry name" value="TMV-like_coat"/>
</dbReference>
<dbReference type="SUPFAM" id="SSF47195">
    <property type="entry name" value="TMV-like viral coat proteins"/>
    <property type="match status" value="1"/>
</dbReference>
<name>A0A0F7KLB0_9VIRU</name>
<protein>
    <submittedName>
        <fullName evidence="4">Coat protein</fullName>
    </submittedName>
</protein>
<dbReference type="RefSeq" id="YP_009665975.1">
    <property type="nucleotide sequence ID" value="NC_043399.1"/>
</dbReference>
<sequence length="194" mass="22194">SEVVPGGHYDPSVWRNKVRKMFVDQDWWIEHDTYYQMLSQLRAINFEVNTSRAEVARIINAADKDLPANAGSRFPASRQPLGHIGYKPMIYVRIAGVHKQHFEQLARVADQGKSRDIELSRNRTPVIEVHSNNNNAAKAGIVRDEQPMRDGALNYSYIFGNISGTHFPTYEREDFEEEFGLNWNVNILPPAVDP</sequence>
<evidence type="ECO:0000256" key="2">
    <source>
        <dbReference type="ARBA" id="ARBA00022561"/>
    </source>
</evidence>
<dbReference type="EMBL" id="KP760462">
    <property type="protein sequence ID" value="AKH39759.1"/>
    <property type="molecule type" value="Genomic_RNA"/>
</dbReference>
<dbReference type="Proteomes" id="UP000234981">
    <property type="component" value="Genome"/>
</dbReference>
<proteinExistence type="predicted"/>
<evidence type="ECO:0000313" key="4">
    <source>
        <dbReference type="EMBL" id="AKH39759.1"/>
    </source>
</evidence>
<dbReference type="GO" id="GO:0005198">
    <property type="term" value="F:structural molecule activity"/>
    <property type="evidence" value="ECO:0007669"/>
    <property type="project" value="InterPro"/>
</dbReference>
<dbReference type="KEGG" id="vg:41324506"/>
<dbReference type="Gene3D" id="1.20.120.70">
    <property type="entry name" value="Tobacco mosaic virus-like, coat protein"/>
    <property type="match status" value="1"/>
</dbReference>